<evidence type="ECO:0000256" key="4">
    <source>
        <dbReference type="ARBA" id="ARBA00023163"/>
    </source>
</evidence>
<evidence type="ECO:0000256" key="7">
    <source>
        <dbReference type="SAM" id="MobiDB-lite"/>
    </source>
</evidence>
<feature type="region of interest" description="Disordered" evidence="7">
    <location>
        <begin position="88"/>
        <end position="186"/>
    </location>
</feature>
<dbReference type="NCBIfam" id="TIGR01568">
    <property type="entry name" value="A_thal_3678"/>
    <property type="match status" value="1"/>
</dbReference>
<comment type="caution">
    <text evidence="9">The sequence shown here is derived from an EMBL/GenBank/DDBJ whole genome shotgun (WGS) entry which is preliminary data.</text>
</comment>
<keyword evidence="4 6" id="KW-0804">Transcription</keyword>
<dbReference type="Pfam" id="PF04844">
    <property type="entry name" value="Ovate"/>
    <property type="match status" value="1"/>
</dbReference>
<dbReference type="Proteomes" id="UP001396334">
    <property type="component" value="Unassembled WGS sequence"/>
</dbReference>
<evidence type="ECO:0000256" key="2">
    <source>
        <dbReference type="ARBA" id="ARBA00022491"/>
    </source>
</evidence>
<evidence type="ECO:0000259" key="8">
    <source>
        <dbReference type="PROSITE" id="PS51754"/>
    </source>
</evidence>
<evidence type="ECO:0000313" key="10">
    <source>
        <dbReference type="Proteomes" id="UP001396334"/>
    </source>
</evidence>
<keyword evidence="2 6" id="KW-0678">Repressor</keyword>
<keyword evidence="5 6" id="KW-0539">Nucleus</keyword>
<proteinExistence type="predicted"/>
<dbReference type="EMBL" id="JBBPBN010000023">
    <property type="protein sequence ID" value="KAK9011138.1"/>
    <property type="molecule type" value="Genomic_DNA"/>
</dbReference>
<feature type="compositionally biased region" description="Basic residues" evidence="7">
    <location>
        <begin position="227"/>
        <end position="240"/>
    </location>
</feature>
<dbReference type="InterPro" id="IPR038933">
    <property type="entry name" value="Ovate"/>
</dbReference>
<evidence type="ECO:0000256" key="3">
    <source>
        <dbReference type="ARBA" id="ARBA00023015"/>
    </source>
</evidence>
<reference evidence="9 10" key="1">
    <citation type="journal article" date="2024" name="G3 (Bethesda)">
        <title>Genome assembly of Hibiscus sabdariffa L. provides insights into metabolisms of medicinal natural products.</title>
        <authorList>
            <person name="Kim T."/>
        </authorList>
    </citation>
    <scope>NUCLEOTIDE SEQUENCE [LARGE SCALE GENOMIC DNA]</scope>
    <source>
        <strain evidence="9">TK-2024</strain>
        <tissue evidence="9">Old leaves</tissue>
    </source>
</reference>
<dbReference type="PROSITE" id="PS51754">
    <property type="entry name" value="OVATE"/>
    <property type="match status" value="1"/>
</dbReference>
<accession>A0ABR2RE85</accession>
<organism evidence="9 10">
    <name type="scientific">Hibiscus sabdariffa</name>
    <name type="common">roselle</name>
    <dbReference type="NCBI Taxonomy" id="183260"/>
    <lineage>
        <taxon>Eukaryota</taxon>
        <taxon>Viridiplantae</taxon>
        <taxon>Streptophyta</taxon>
        <taxon>Embryophyta</taxon>
        <taxon>Tracheophyta</taxon>
        <taxon>Spermatophyta</taxon>
        <taxon>Magnoliopsida</taxon>
        <taxon>eudicotyledons</taxon>
        <taxon>Gunneridae</taxon>
        <taxon>Pentapetalae</taxon>
        <taxon>rosids</taxon>
        <taxon>malvids</taxon>
        <taxon>Malvales</taxon>
        <taxon>Malvaceae</taxon>
        <taxon>Malvoideae</taxon>
        <taxon>Hibiscus</taxon>
    </lineage>
</organism>
<feature type="compositionally biased region" description="Low complexity" evidence="7">
    <location>
        <begin position="169"/>
        <end position="182"/>
    </location>
</feature>
<comment type="function">
    <text evidence="6">Transcriptional repressor that regulates multiple aspects of plant growth and development.</text>
</comment>
<gene>
    <name evidence="9" type="ORF">V6N11_043995</name>
</gene>
<evidence type="ECO:0000256" key="1">
    <source>
        <dbReference type="ARBA" id="ARBA00004123"/>
    </source>
</evidence>
<feature type="compositionally biased region" description="Basic residues" evidence="7">
    <location>
        <begin position="152"/>
        <end position="168"/>
    </location>
</feature>
<evidence type="ECO:0000313" key="9">
    <source>
        <dbReference type="EMBL" id="KAK9011138.1"/>
    </source>
</evidence>
<keyword evidence="3 6" id="KW-0805">Transcription regulation</keyword>
<keyword evidence="10" id="KW-1185">Reference proteome</keyword>
<dbReference type="InterPro" id="IPR006458">
    <property type="entry name" value="Ovate_C"/>
</dbReference>
<comment type="subcellular location">
    <subcellularLocation>
        <location evidence="1 6">Nucleus</location>
    </subcellularLocation>
</comment>
<dbReference type="PANTHER" id="PTHR33057:SF90">
    <property type="entry name" value="TRANSCRIPTION REPRESSOR OFP7"/>
    <property type="match status" value="1"/>
</dbReference>
<dbReference type="PANTHER" id="PTHR33057">
    <property type="entry name" value="TRANSCRIPTION REPRESSOR OFP7-RELATED"/>
    <property type="match status" value="1"/>
</dbReference>
<evidence type="ECO:0000256" key="6">
    <source>
        <dbReference type="RuleBase" id="RU367028"/>
    </source>
</evidence>
<feature type="region of interest" description="Disordered" evidence="7">
    <location>
        <begin position="226"/>
        <end position="253"/>
    </location>
</feature>
<feature type="domain" description="OVATE" evidence="8">
    <location>
        <begin position="280"/>
        <end position="339"/>
    </location>
</feature>
<name>A0ABR2RE85_9ROSI</name>
<feature type="compositionally biased region" description="Basic and acidic residues" evidence="7">
    <location>
        <begin position="106"/>
        <end position="128"/>
    </location>
</feature>
<protein>
    <recommendedName>
        <fullName evidence="6">Transcription repressor</fullName>
    </recommendedName>
    <alternativeName>
        <fullName evidence="6">Ovate family protein</fullName>
    </alternativeName>
</protein>
<sequence>MAKRFKLKLSRVFTLFQSCRSKDPADLPLNPAPSFFRLSSVKRSPVTRHLPPRPTPSKLPHYYSLKRHISSAFLSIGCGLGSRSSSKFLSETDRSTGPSPPSALEVHWEKEDRRHVIAKVYGDDETPRRKIYNTSENDDSLFPPPPPPNTEKKKRRYRKKKTAPKIRRSTSSADSSLFSSGSFGDVDINDQEMETLVSSSRSFSTDSSSEMFNFNANLEAILETKPTGHKQKKPKKVNKAKRYDVRISSSESDSPARLSSFLRRIIPCTVEGKVSESFAVVKKSEDPYEDFKRSMMDMILEKQMFEEKDLEQLLHCFLSLNSRHHHGVIVQAFSEIWEALFSPR</sequence>
<evidence type="ECO:0000256" key="5">
    <source>
        <dbReference type="ARBA" id="ARBA00023242"/>
    </source>
</evidence>